<feature type="binding site" evidence="9">
    <location>
        <position position="177"/>
    </location>
    <ligand>
        <name>cob(II)alamin</name>
        <dbReference type="ChEBI" id="CHEBI:16304"/>
    </ligand>
</feature>
<feature type="binding site" evidence="9">
    <location>
        <position position="253"/>
    </location>
    <ligand>
        <name>[4Fe-4S] cluster</name>
        <dbReference type="ChEBI" id="CHEBI:49883"/>
        <label>2</label>
    </ligand>
</feature>
<dbReference type="PANTHER" id="PTHR30002">
    <property type="entry name" value="EPOXYQUEUOSINE REDUCTASE"/>
    <property type="match status" value="1"/>
</dbReference>
<dbReference type="InterPro" id="IPR017900">
    <property type="entry name" value="4Fe4S_Fe_S_CS"/>
</dbReference>
<evidence type="ECO:0000256" key="3">
    <source>
        <dbReference type="ARBA" id="ARBA00022694"/>
    </source>
</evidence>
<feature type="binding site" evidence="9">
    <location>
        <position position="166"/>
    </location>
    <ligand>
        <name>cob(II)alamin</name>
        <dbReference type="ChEBI" id="CHEBI:16304"/>
    </ligand>
</feature>
<dbReference type="AlphaFoldDB" id="A0A1N7PWN6"/>
<dbReference type="PROSITE" id="PS51379">
    <property type="entry name" value="4FE4S_FER_2"/>
    <property type="match status" value="1"/>
</dbReference>
<keyword evidence="6 9" id="KW-0560">Oxidoreductase</keyword>
<keyword evidence="2 9" id="KW-0963">Cytoplasm</keyword>
<name>A0A1N7PWN6_9PROT</name>
<keyword evidence="5 9" id="KW-0671">Queuosine biosynthesis</keyword>
<dbReference type="Pfam" id="PF13484">
    <property type="entry name" value="Fer4_16"/>
    <property type="match status" value="1"/>
</dbReference>
<feature type="binding site" evidence="9">
    <location>
        <position position="206"/>
    </location>
    <ligand>
        <name>[4Fe-4S] cluster</name>
        <dbReference type="ChEBI" id="CHEBI:49883"/>
        <label>2</label>
    </ligand>
</feature>
<feature type="binding site" evidence="9">
    <location>
        <position position="256"/>
    </location>
    <ligand>
        <name>[4Fe-4S] cluster</name>
        <dbReference type="ChEBI" id="CHEBI:49883"/>
        <label>2</label>
    </ligand>
</feature>
<protein>
    <recommendedName>
        <fullName evidence="9">Epoxyqueuosine reductase</fullName>
        <ecNumber evidence="9">1.17.99.6</ecNumber>
    </recommendedName>
    <alternativeName>
        <fullName evidence="9">Queuosine biosynthesis protein QueG</fullName>
    </alternativeName>
</protein>
<keyword evidence="7 9" id="KW-0408">Iron</keyword>
<dbReference type="EMBL" id="FTOA01000008">
    <property type="protein sequence ID" value="SIT14970.1"/>
    <property type="molecule type" value="Genomic_DNA"/>
</dbReference>
<keyword evidence="1 9" id="KW-0004">4Fe-4S</keyword>
<dbReference type="PANTHER" id="PTHR30002:SF4">
    <property type="entry name" value="EPOXYQUEUOSINE REDUCTASE"/>
    <property type="match status" value="1"/>
</dbReference>
<evidence type="ECO:0000256" key="8">
    <source>
        <dbReference type="ARBA" id="ARBA00023014"/>
    </source>
</evidence>
<dbReference type="UniPathway" id="UPA00392"/>
<feature type="binding site" evidence="9">
    <location>
        <position position="260"/>
    </location>
    <ligand>
        <name>[4Fe-4S] cluster</name>
        <dbReference type="ChEBI" id="CHEBI:49883"/>
        <label>1</label>
    </ligand>
</feature>
<dbReference type="GO" id="GO:0052693">
    <property type="term" value="F:epoxyqueuosine reductase activity"/>
    <property type="evidence" value="ECO:0007669"/>
    <property type="project" value="UniProtKB-UniRule"/>
</dbReference>
<evidence type="ECO:0000259" key="10">
    <source>
        <dbReference type="PROSITE" id="PS51379"/>
    </source>
</evidence>
<dbReference type="Pfam" id="PF08331">
    <property type="entry name" value="QueG_DUF1730"/>
    <property type="match status" value="1"/>
</dbReference>
<dbReference type="NCBIfam" id="TIGR00276">
    <property type="entry name" value="tRNA epoxyqueuosine(34) reductase QueG"/>
    <property type="match status" value="1"/>
</dbReference>
<feature type="binding site" evidence="9">
    <location>
        <position position="199"/>
    </location>
    <ligand>
        <name>[4Fe-4S] cluster</name>
        <dbReference type="ChEBI" id="CHEBI:49883"/>
        <label>1</label>
    </ligand>
</feature>
<keyword evidence="4 9" id="KW-0479">Metal-binding</keyword>
<keyword evidence="9" id="KW-0170">Cobalt</keyword>
<dbReference type="GO" id="GO:0005737">
    <property type="term" value="C:cytoplasm"/>
    <property type="evidence" value="ECO:0007669"/>
    <property type="project" value="UniProtKB-SubCell"/>
</dbReference>
<evidence type="ECO:0000256" key="5">
    <source>
        <dbReference type="ARBA" id="ARBA00022785"/>
    </source>
</evidence>
<evidence type="ECO:0000256" key="1">
    <source>
        <dbReference type="ARBA" id="ARBA00022485"/>
    </source>
</evidence>
<reference evidence="11 12" key="1">
    <citation type="submission" date="2017-01" db="EMBL/GenBank/DDBJ databases">
        <authorList>
            <person name="Mah S.A."/>
            <person name="Swanson W.J."/>
            <person name="Moy G.W."/>
            <person name="Vacquier V.D."/>
        </authorList>
    </citation>
    <scope>NUCLEOTIDE SEQUENCE [LARGE SCALE GENOMIC DNA]</scope>
    <source>
        <strain evidence="11 12">DSM 11589</strain>
    </source>
</reference>
<keyword evidence="9" id="KW-0846">Cobalamin</keyword>
<dbReference type="InterPro" id="IPR011989">
    <property type="entry name" value="ARM-like"/>
</dbReference>
<feature type="binding site" evidence="9">
    <location>
        <begin position="253"/>
        <end position="254"/>
    </location>
    <ligand>
        <name>cob(II)alamin</name>
        <dbReference type="ChEBI" id="CHEBI:16304"/>
    </ligand>
</feature>
<gene>
    <name evidence="9" type="primary">queG</name>
    <name evidence="11" type="ORF">SAMN05421779_108114</name>
</gene>
<comment type="similarity">
    <text evidence="9">Belongs to the QueG family.</text>
</comment>
<comment type="cofactor">
    <cofactor evidence="9">
        <name>[4Fe-4S] cluster</name>
        <dbReference type="ChEBI" id="CHEBI:49883"/>
    </cofactor>
    <text evidence="9">Binds 2 [4Fe-4S] clusters per monomer.</text>
</comment>
<dbReference type="Proteomes" id="UP000185678">
    <property type="component" value="Unassembled WGS sequence"/>
</dbReference>
<dbReference type="GO" id="GO:0008616">
    <property type="term" value="P:tRNA queuosine(34) biosynthetic process"/>
    <property type="evidence" value="ECO:0007669"/>
    <property type="project" value="UniProtKB-UniRule"/>
</dbReference>
<organism evidence="11 12">
    <name type="scientific">Insolitispirillum peregrinum</name>
    <dbReference type="NCBI Taxonomy" id="80876"/>
    <lineage>
        <taxon>Bacteria</taxon>
        <taxon>Pseudomonadati</taxon>
        <taxon>Pseudomonadota</taxon>
        <taxon>Alphaproteobacteria</taxon>
        <taxon>Rhodospirillales</taxon>
        <taxon>Novispirillaceae</taxon>
        <taxon>Insolitispirillum</taxon>
    </lineage>
</organism>
<dbReference type="RefSeq" id="WP_076401843.1">
    <property type="nucleotide sequence ID" value="NZ_FTOA01000008.1"/>
</dbReference>
<keyword evidence="3 9" id="KW-0819">tRNA processing</keyword>
<feature type="binding site" evidence="9">
    <location>
        <position position="226"/>
    </location>
    <ligand>
        <name>[4Fe-4S] cluster</name>
        <dbReference type="ChEBI" id="CHEBI:49883"/>
        <label>2</label>
    </ligand>
</feature>
<dbReference type="Pfam" id="PF13646">
    <property type="entry name" value="HEAT_2"/>
    <property type="match status" value="1"/>
</dbReference>
<comment type="subunit">
    <text evidence="9">Monomer.</text>
</comment>
<feature type="domain" description="4Fe-4S ferredoxin-type" evidence="10">
    <location>
        <begin position="187"/>
        <end position="216"/>
    </location>
</feature>
<comment type="subcellular location">
    <subcellularLocation>
        <location evidence="9">Cytoplasm</location>
    </subcellularLocation>
</comment>
<dbReference type="Gene3D" id="1.25.10.10">
    <property type="entry name" value="Leucine-rich Repeat Variant"/>
    <property type="match status" value="1"/>
</dbReference>
<comment type="catalytic activity">
    <reaction evidence="9">
        <text>epoxyqueuosine(34) in tRNA + AH2 = queuosine(34) in tRNA + A + H2O</text>
        <dbReference type="Rhea" id="RHEA:32159"/>
        <dbReference type="Rhea" id="RHEA-COMP:18571"/>
        <dbReference type="Rhea" id="RHEA-COMP:18582"/>
        <dbReference type="ChEBI" id="CHEBI:13193"/>
        <dbReference type="ChEBI" id="CHEBI:15377"/>
        <dbReference type="ChEBI" id="CHEBI:17499"/>
        <dbReference type="ChEBI" id="CHEBI:194431"/>
        <dbReference type="ChEBI" id="CHEBI:194443"/>
        <dbReference type="EC" id="1.17.99.6"/>
    </reaction>
</comment>
<dbReference type="InterPro" id="IPR004453">
    <property type="entry name" value="QueG"/>
</dbReference>
<dbReference type="InterPro" id="IPR016024">
    <property type="entry name" value="ARM-type_fold"/>
</dbReference>
<evidence type="ECO:0000256" key="2">
    <source>
        <dbReference type="ARBA" id="ARBA00022490"/>
    </source>
</evidence>
<dbReference type="SUPFAM" id="SSF46548">
    <property type="entry name" value="alpha-helical ferredoxin"/>
    <property type="match status" value="1"/>
</dbReference>
<dbReference type="PROSITE" id="PS00198">
    <property type="entry name" value="4FE4S_FER_1"/>
    <property type="match status" value="1"/>
</dbReference>
<accession>A0A1N7PWN6</accession>
<evidence type="ECO:0000313" key="11">
    <source>
        <dbReference type="EMBL" id="SIT14970.1"/>
    </source>
</evidence>
<dbReference type="InterPro" id="IPR013542">
    <property type="entry name" value="QueG_DUF1730"/>
</dbReference>
<comment type="function">
    <text evidence="9">Catalyzes the conversion of epoxyqueuosine (oQ) to queuosine (Q), which is a hypermodified base found in the wobble positions of tRNA(Asp), tRNA(Asn), tRNA(His) and tRNA(Tyr).</text>
</comment>
<evidence type="ECO:0000313" key="12">
    <source>
        <dbReference type="Proteomes" id="UP000185678"/>
    </source>
</evidence>
<dbReference type="HAMAP" id="MF_00916">
    <property type="entry name" value="QueG"/>
    <property type="match status" value="1"/>
</dbReference>
<dbReference type="InterPro" id="IPR017896">
    <property type="entry name" value="4Fe4S_Fe-S-bd"/>
</dbReference>
<dbReference type="OrthoDB" id="9784571at2"/>
<evidence type="ECO:0000256" key="9">
    <source>
        <dbReference type="HAMAP-Rule" id="MF_00916"/>
    </source>
</evidence>
<comment type="caution">
    <text evidence="9">Lacks conserved residue(s) required for the propagation of feature annotation.</text>
</comment>
<dbReference type="STRING" id="80876.SAMN05421779_108114"/>
<feature type="binding site" evidence="9">
    <location>
        <position position="202"/>
    </location>
    <ligand>
        <name>[4Fe-4S] cluster</name>
        <dbReference type="ChEBI" id="CHEBI:49883"/>
        <label>1</label>
    </ligand>
</feature>
<dbReference type="SUPFAM" id="SSF48371">
    <property type="entry name" value="ARM repeat"/>
    <property type="match status" value="1"/>
</dbReference>
<evidence type="ECO:0000256" key="6">
    <source>
        <dbReference type="ARBA" id="ARBA00023002"/>
    </source>
</evidence>
<feature type="binding site" evidence="9">
    <location>
        <position position="67"/>
    </location>
    <ligand>
        <name>cob(II)alamin</name>
        <dbReference type="ChEBI" id="CHEBI:16304"/>
    </ligand>
</feature>
<dbReference type="EC" id="1.17.99.6" evidence="9"/>
<proteinExistence type="inferred from homology"/>
<sequence length="412" mass="44526">MAKRPALPTDPEALKQAIRAEALTIGFDTVGFAHASLPPSVGEDLRGYLAADSHGTMSWMAETADRRADPRVLWPEVVSVIALGVSYAPGDDPFALHAHRDHGVISVYARNRDYHDLLKKRLKQLARWLHEASGEGVKVFVDTAPVMEKPLAVAAGLGWQGKHTNLVSRQHGSWLFLGEVFTTLRLDPDRVQRDHCGSCSACLDSCPTQALWITADGQRRIDGRRCIAYLTIEHQGPIARELRPMLGNRVYGCDDCVGVCPWNRFASPTRLDEFLPRVELLAPELRDLVALDDAAFREVFSGSPIKRIGRGRMVRNALVALGNSGQPALAAAVVPLLDDDDPTVRGCAVWALGRLAPQQLAERAPAALACEQDPLVREEWSHALCDSAEAVPAGARAAAGAPAGRDVGGTGC</sequence>
<dbReference type="GO" id="GO:0051539">
    <property type="term" value="F:4 iron, 4 sulfur cluster binding"/>
    <property type="evidence" value="ECO:0007669"/>
    <property type="project" value="UniProtKB-KW"/>
</dbReference>
<dbReference type="Gene3D" id="3.30.70.20">
    <property type="match status" value="1"/>
</dbReference>
<feature type="binding site" evidence="9">
    <location>
        <position position="142"/>
    </location>
    <ligand>
        <name>cob(II)alamin</name>
        <dbReference type="ChEBI" id="CHEBI:16304"/>
    </ligand>
</feature>
<evidence type="ECO:0000256" key="7">
    <source>
        <dbReference type="ARBA" id="ARBA00023004"/>
    </source>
</evidence>
<dbReference type="GO" id="GO:0046872">
    <property type="term" value="F:metal ion binding"/>
    <property type="evidence" value="ECO:0007669"/>
    <property type="project" value="UniProtKB-KW"/>
</dbReference>
<keyword evidence="12" id="KW-1185">Reference proteome</keyword>
<keyword evidence="8 9" id="KW-0411">Iron-sulfur</keyword>
<feature type="binding site" evidence="9">
    <location>
        <position position="196"/>
    </location>
    <ligand>
        <name>[4Fe-4S] cluster</name>
        <dbReference type="ChEBI" id="CHEBI:49883"/>
        <label>1</label>
    </ligand>
</feature>
<comment type="pathway">
    <text evidence="9">tRNA modification; tRNA-queuosine biosynthesis.</text>
</comment>
<evidence type="ECO:0000256" key="4">
    <source>
        <dbReference type="ARBA" id="ARBA00022723"/>
    </source>
</evidence>
<feature type="active site" description="Proton donor" evidence="9">
    <location>
        <position position="142"/>
    </location>
</feature>
<dbReference type="GO" id="GO:0031419">
    <property type="term" value="F:cobalamin binding"/>
    <property type="evidence" value="ECO:0007669"/>
    <property type="project" value="UniProtKB-KW"/>
</dbReference>
<comment type="cofactor">
    <cofactor evidence="9">
        <name>cob(II)alamin</name>
        <dbReference type="ChEBI" id="CHEBI:16304"/>
    </cofactor>
</comment>